<gene>
    <name evidence="2" type="ORF">J2S13_001137</name>
</gene>
<proteinExistence type="inferred from homology"/>
<dbReference type="SUPFAM" id="SSF158622">
    <property type="entry name" value="YheA/YmcA-like"/>
    <property type="match status" value="1"/>
</dbReference>
<organism evidence="2 3">
    <name type="scientific">Oikeobacillus pervagus</name>
    <dbReference type="NCBI Taxonomy" id="1325931"/>
    <lineage>
        <taxon>Bacteria</taxon>
        <taxon>Bacillati</taxon>
        <taxon>Bacillota</taxon>
        <taxon>Bacilli</taxon>
        <taxon>Bacillales</taxon>
        <taxon>Bacillaceae</taxon>
        <taxon>Oikeobacillus</taxon>
    </lineage>
</organism>
<evidence type="ECO:0000313" key="3">
    <source>
        <dbReference type="Proteomes" id="UP001237207"/>
    </source>
</evidence>
<reference evidence="2" key="1">
    <citation type="submission" date="2023-07" db="EMBL/GenBank/DDBJ databases">
        <title>Genomic Encyclopedia of Type Strains, Phase IV (KMG-IV): sequencing the most valuable type-strain genomes for metagenomic binning, comparative biology and taxonomic classification.</title>
        <authorList>
            <person name="Goeker M."/>
        </authorList>
    </citation>
    <scope>NUCLEOTIDE SEQUENCE</scope>
    <source>
        <strain evidence="2">DSM 23947</strain>
    </source>
</reference>
<dbReference type="RefSeq" id="WP_307256727.1">
    <property type="nucleotide sequence ID" value="NZ_JAUSUC010000010.1"/>
</dbReference>
<protein>
    <recommendedName>
        <fullName evidence="1">UPF0342 protein J2S13_001137</fullName>
    </recommendedName>
</protein>
<dbReference type="InterPro" id="IPR023378">
    <property type="entry name" value="YheA/YmcA-like_dom_sf"/>
</dbReference>
<name>A0AAJ1WIL2_9BACI</name>
<dbReference type="AlphaFoldDB" id="A0AAJ1WIL2"/>
<evidence type="ECO:0000313" key="2">
    <source>
        <dbReference type="EMBL" id="MDQ0214740.1"/>
    </source>
</evidence>
<keyword evidence="3" id="KW-1185">Reference proteome</keyword>
<dbReference type="EMBL" id="JAUSUC010000010">
    <property type="protein sequence ID" value="MDQ0214740.1"/>
    <property type="molecule type" value="Genomic_DNA"/>
</dbReference>
<dbReference type="Gene3D" id="1.20.1500.10">
    <property type="entry name" value="YheA/YmcA-like"/>
    <property type="match status" value="1"/>
</dbReference>
<comment type="caution">
    <text evidence="2">The sequence shown here is derived from an EMBL/GenBank/DDBJ whole genome shotgun (WGS) entry which is preliminary data.</text>
</comment>
<accession>A0AAJ1WIL2</accession>
<dbReference type="HAMAP" id="MF_01526">
    <property type="entry name" value="UPF0342"/>
    <property type="match status" value="1"/>
</dbReference>
<comment type="similarity">
    <text evidence="1">Belongs to the UPF0342 family.</text>
</comment>
<evidence type="ECO:0000256" key="1">
    <source>
        <dbReference type="HAMAP-Rule" id="MF_01526"/>
    </source>
</evidence>
<sequence length="117" mass="13623">MSVNLFDYAYDLEKALRKSNEYGQLKSLYEQVNADSEARTLFTQFRDIQMQLQEKQMMGQDISEEEVQNAQNTVQQVQQHPLISQLMEAEQRMSMAIAELNKIIMKPLEELYGPMNG</sequence>
<dbReference type="InterPro" id="IPR010368">
    <property type="entry name" value="Com_YlbF"/>
</dbReference>
<dbReference type="Proteomes" id="UP001237207">
    <property type="component" value="Unassembled WGS sequence"/>
</dbReference>
<dbReference type="Pfam" id="PF06133">
    <property type="entry name" value="Com_YlbF"/>
    <property type="match status" value="1"/>
</dbReference>